<dbReference type="EMBL" id="MHCS01000044">
    <property type="protein sequence ID" value="OGY25614.1"/>
    <property type="molecule type" value="Genomic_DNA"/>
</dbReference>
<dbReference type="SMART" id="SM00898">
    <property type="entry name" value="Fapy_DNA_glyco"/>
    <property type="match status" value="1"/>
</dbReference>
<feature type="active site" description="Schiff-base intermediate with DNA" evidence="15">
    <location>
        <position position="2"/>
    </location>
</feature>
<keyword evidence="8 15" id="KW-0862">Zinc</keyword>
<dbReference type="InterPro" id="IPR010979">
    <property type="entry name" value="Ribosomal_uS13-like_H2TH"/>
</dbReference>
<dbReference type="SUPFAM" id="SSF46946">
    <property type="entry name" value="S13-like H2TH domain"/>
    <property type="match status" value="1"/>
</dbReference>
<dbReference type="InterPro" id="IPR020629">
    <property type="entry name" value="FPG_Glyclase"/>
</dbReference>
<gene>
    <name evidence="15" type="primary">mutM</name>
    <name evidence="15" type="synonym">fpg</name>
    <name evidence="18" type="ORF">A2Z11_04740</name>
</gene>
<dbReference type="NCBIfam" id="NF002211">
    <property type="entry name" value="PRK01103.1"/>
    <property type="match status" value="1"/>
</dbReference>
<feature type="active site" description="Proton donor" evidence="15">
    <location>
        <position position="3"/>
    </location>
</feature>
<dbReference type="AlphaFoldDB" id="A0A1G1WD93"/>
<evidence type="ECO:0000256" key="5">
    <source>
        <dbReference type="ARBA" id="ARBA00022763"/>
    </source>
</evidence>
<evidence type="ECO:0000256" key="4">
    <source>
        <dbReference type="ARBA" id="ARBA00022723"/>
    </source>
</evidence>
<dbReference type="InterPro" id="IPR010663">
    <property type="entry name" value="Znf_FPG/IleRS"/>
</dbReference>
<keyword evidence="11 15" id="KW-0456">Lyase</keyword>
<evidence type="ECO:0000256" key="3">
    <source>
        <dbReference type="ARBA" id="ARBA00011245"/>
    </source>
</evidence>
<dbReference type="Pfam" id="PF06831">
    <property type="entry name" value="H2TH"/>
    <property type="match status" value="1"/>
</dbReference>
<evidence type="ECO:0000256" key="9">
    <source>
        <dbReference type="ARBA" id="ARBA00023125"/>
    </source>
</evidence>
<organism evidence="18 19">
    <name type="scientific">Candidatus Woykebacteria bacterium RBG_16_43_9</name>
    <dbReference type="NCBI Taxonomy" id="1802596"/>
    <lineage>
        <taxon>Bacteria</taxon>
        <taxon>Candidatus Woykeibacteriota</taxon>
    </lineage>
</organism>
<keyword evidence="9 15" id="KW-0238">DNA-binding</keyword>
<evidence type="ECO:0000259" key="16">
    <source>
        <dbReference type="PROSITE" id="PS51066"/>
    </source>
</evidence>
<dbReference type="GO" id="GO:0008270">
    <property type="term" value="F:zinc ion binding"/>
    <property type="evidence" value="ECO:0007669"/>
    <property type="project" value="UniProtKB-UniRule"/>
</dbReference>
<keyword evidence="12 15" id="KW-0511">Multifunctional enzyme</keyword>
<evidence type="ECO:0000256" key="7">
    <source>
        <dbReference type="ARBA" id="ARBA00022801"/>
    </source>
</evidence>
<dbReference type="InterPro" id="IPR035937">
    <property type="entry name" value="FPG_N"/>
</dbReference>
<dbReference type="STRING" id="1802596.A2Z11_04740"/>
<evidence type="ECO:0000256" key="15">
    <source>
        <dbReference type="HAMAP-Rule" id="MF_00103"/>
    </source>
</evidence>
<keyword evidence="4 15" id="KW-0479">Metal-binding</keyword>
<evidence type="ECO:0000256" key="11">
    <source>
        <dbReference type="ARBA" id="ARBA00023239"/>
    </source>
</evidence>
<feature type="binding site" evidence="15">
    <location>
        <position position="112"/>
    </location>
    <ligand>
        <name>DNA</name>
        <dbReference type="ChEBI" id="CHEBI:16991"/>
    </ligand>
</feature>
<comment type="catalytic activity">
    <reaction evidence="14 15">
        <text>2'-deoxyribonucleotide-(2'-deoxyribose 5'-phosphate)-2'-deoxyribonucleotide-DNA = a 3'-end 2'-deoxyribonucleotide-(2,3-dehydro-2,3-deoxyribose 5'-phosphate)-DNA + a 5'-end 5'-phospho-2'-deoxyribonucleoside-DNA + H(+)</text>
        <dbReference type="Rhea" id="RHEA:66592"/>
        <dbReference type="Rhea" id="RHEA-COMP:13180"/>
        <dbReference type="Rhea" id="RHEA-COMP:16897"/>
        <dbReference type="Rhea" id="RHEA-COMP:17067"/>
        <dbReference type="ChEBI" id="CHEBI:15378"/>
        <dbReference type="ChEBI" id="CHEBI:136412"/>
        <dbReference type="ChEBI" id="CHEBI:157695"/>
        <dbReference type="ChEBI" id="CHEBI:167181"/>
        <dbReference type="EC" id="4.2.99.18"/>
    </reaction>
</comment>
<comment type="catalytic activity">
    <reaction evidence="1 15">
        <text>Hydrolysis of DNA containing ring-opened 7-methylguanine residues, releasing 2,6-diamino-4-hydroxy-5-(N-methyl)formamidopyrimidine.</text>
        <dbReference type="EC" id="3.2.2.23"/>
    </reaction>
</comment>
<dbReference type="EC" id="4.2.99.18" evidence="15"/>
<dbReference type="Proteomes" id="UP000176389">
    <property type="component" value="Unassembled WGS sequence"/>
</dbReference>
<evidence type="ECO:0000256" key="13">
    <source>
        <dbReference type="ARBA" id="ARBA00023295"/>
    </source>
</evidence>
<comment type="similarity">
    <text evidence="2 15">Belongs to the FPG family.</text>
</comment>
<dbReference type="PROSITE" id="PS01242">
    <property type="entry name" value="ZF_FPG_1"/>
    <property type="match status" value="1"/>
</dbReference>
<dbReference type="PANTHER" id="PTHR22993">
    <property type="entry name" value="FORMAMIDOPYRIMIDINE-DNA GLYCOSYLASE"/>
    <property type="match status" value="1"/>
</dbReference>
<dbReference type="PROSITE" id="PS51068">
    <property type="entry name" value="FPG_CAT"/>
    <property type="match status" value="1"/>
</dbReference>
<evidence type="ECO:0000256" key="14">
    <source>
        <dbReference type="ARBA" id="ARBA00044632"/>
    </source>
</evidence>
<keyword evidence="13 15" id="KW-0326">Glycosidase</keyword>
<comment type="function">
    <text evidence="15">Involved in base excision repair of DNA damaged by oxidation or by mutagenic agents. Acts as DNA glycosylase that recognizes and removes damaged bases. Has a preference for oxidized purines, such as 7,8-dihydro-8-oxoguanine (8-oxoG). Has AP (apurinic/apyrimidinic) lyase activity and introduces nicks in the DNA strand. Cleaves the DNA backbone by beta-delta elimination to generate a single-strand break at the site of the removed base with both 3'- and 5'-phosphates.</text>
</comment>
<dbReference type="CDD" id="cd08966">
    <property type="entry name" value="EcFpg-like_N"/>
    <property type="match status" value="1"/>
</dbReference>
<evidence type="ECO:0000259" key="17">
    <source>
        <dbReference type="PROSITE" id="PS51068"/>
    </source>
</evidence>
<dbReference type="Gene3D" id="3.20.190.10">
    <property type="entry name" value="MutM-like, N-terminal"/>
    <property type="match status" value="1"/>
</dbReference>
<dbReference type="EC" id="3.2.2.23" evidence="15"/>
<comment type="subunit">
    <text evidence="3 15">Monomer.</text>
</comment>
<dbReference type="HAMAP" id="MF_00103">
    <property type="entry name" value="Fapy_DNA_glycosyl"/>
    <property type="match status" value="1"/>
</dbReference>
<evidence type="ECO:0000256" key="1">
    <source>
        <dbReference type="ARBA" id="ARBA00001668"/>
    </source>
</evidence>
<evidence type="ECO:0000313" key="18">
    <source>
        <dbReference type="EMBL" id="OGY25614.1"/>
    </source>
</evidence>
<comment type="caution">
    <text evidence="15">Lacks conserved residue(s) required for the propagation of feature annotation.</text>
</comment>
<dbReference type="InterPro" id="IPR015886">
    <property type="entry name" value="H2TH_FPG"/>
</dbReference>
<feature type="active site" description="Proton donor; for beta-elimination activity" evidence="15">
    <location>
        <position position="59"/>
    </location>
</feature>
<sequence length="276" mass="31652">MPELPEVETIKRDLNKDLKGRKILKLKFYDWAKMLKPTPEAVVEAIEGATIKDFDRRAKLLLMHLDNGKTIAIHLKLSGQLFVRKQSDSPDRFTHVVLDLDKGEELRFNDLRKFGFMKVVENKKDLEKLLVEFGPEPFTPEFAFENFKKIISKSTRAIKTVIMDQKKISGVGNIYADEALWWAKIHPEKPASKLGDRQLKNLYDAILVVLKQGIEDRGTSVDQYRDIYSREGEHAKNLKVFRQDGKPCPKCAATISKIKVGGRGTHFCPNCQRRAE</sequence>
<feature type="domain" description="Formamidopyrimidine-DNA glycosylase catalytic" evidence="17">
    <location>
        <begin position="2"/>
        <end position="115"/>
    </location>
</feature>
<dbReference type="GO" id="GO:0006284">
    <property type="term" value="P:base-excision repair"/>
    <property type="evidence" value="ECO:0007669"/>
    <property type="project" value="InterPro"/>
</dbReference>
<dbReference type="PANTHER" id="PTHR22993:SF9">
    <property type="entry name" value="FORMAMIDOPYRIMIDINE-DNA GLYCOSYLASE"/>
    <property type="match status" value="1"/>
</dbReference>
<name>A0A1G1WD93_9BACT</name>
<feature type="domain" description="FPG-type" evidence="16">
    <location>
        <begin position="239"/>
        <end position="273"/>
    </location>
</feature>
<comment type="caution">
    <text evidence="18">The sequence shown here is derived from an EMBL/GenBank/DDBJ whole genome shotgun (WGS) entry which is preliminary data.</text>
</comment>
<keyword evidence="5 15" id="KW-0227">DNA damage</keyword>
<dbReference type="InterPro" id="IPR000214">
    <property type="entry name" value="Znf_DNA_glyclase/AP_lyase"/>
</dbReference>
<comment type="cofactor">
    <cofactor evidence="15">
        <name>Zn(2+)</name>
        <dbReference type="ChEBI" id="CHEBI:29105"/>
    </cofactor>
    <text evidence="15">Binds 1 zinc ion per subunit.</text>
</comment>
<dbReference type="Pfam" id="PF01149">
    <property type="entry name" value="Fapy_DNA_glyco"/>
    <property type="match status" value="1"/>
</dbReference>
<dbReference type="InterPro" id="IPR012319">
    <property type="entry name" value="FPG_cat"/>
</dbReference>
<dbReference type="SUPFAM" id="SSF57716">
    <property type="entry name" value="Glucocorticoid receptor-like (DNA-binding domain)"/>
    <property type="match status" value="1"/>
</dbReference>
<evidence type="ECO:0000256" key="8">
    <source>
        <dbReference type="ARBA" id="ARBA00022833"/>
    </source>
</evidence>
<keyword evidence="10 15" id="KW-0234">DNA repair</keyword>
<keyword evidence="7 15" id="KW-0378">Hydrolase</keyword>
<dbReference type="PROSITE" id="PS51066">
    <property type="entry name" value="ZF_FPG_2"/>
    <property type="match status" value="1"/>
</dbReference>
<dbReference type="NCBIfam" id="TIGR00577">
    <property type="entry name" value="fpg"/>
    <property type="match status" value="1"/>
</dbReference>
<dbReference type="GO" id="GO:0034039">
    <property type="term" value="F:8-oxo-7,8-dihydroguanine DNA N-glycosylase activity"/>
    <property type="evidence" value="ECO:0007669"/>
    <property type="project" value="TreeGrafter"/>
</dbReference>
<feature type="active site" description="Proton donor; for delta-elimination activity" evidence="15">
    <location>
        <position position="263"/>
    </location>
</feature>
<evidence type="ECO:0000256" key="2">
    <source>
        <dbReference type="ARBA" id="ARBA00009409"/>
    </source>
</evidence>
<dbReference type="GO" id="GO:0003684">
    <property type="term" value="F:damaged DNA binding"/>
    <property type="evidence" value="ECO:0007669"/>
    <property type="project" value="InterPro"/>
</dbReference>
<keyword evidence="6 15" id="KW-0863">Zinc-finger</keyword>
<dbReference type="Pfam" id="PF06827">
    <property type="entry name" value="zf-FPG_IleRS"/>
    <property type="match status" value="1"/>
</dbReference>
<evidence type="ECO:0000256" key="6">
    <source>
        <dbReference type="ARBA" id="ARBA00022771"/>
    </source>
</evidence>
<evidence type="ECO:0000256" key="10">
    <source>
        <dbReference type="ARBA" id="ARBA00023204"/>
    </source>
</evidence>
<dbReference type="SMART" id="SM01232">
    <property type="entry name" value="H2TH"/>
    <property type="match status" value="1"/>
</dbReference>
<dbReference type="Gene3D" id="1.10.8.50">
    <property type="match status" value="1"/>
</dbReference>
<dbReference type="SUPFAM" id="SSF81624">
    <property type="entry name" value="N-terminal domain of MutM-like DNA repair proteins"/>
    <property type="match status" value="1"/>
</dbReference>
<dbReference type="FunFam" id="1.10.8.50:FF:000003">
    <property type="entry name" value="Formamidopyrimidine-DNA glycosylase"/>
    <property type="match status" value="1"/>
</dbReference>
<protein>
    <recommendedName>
        <fullName evidence="15">Formamidopyrimidine-DNA glycosylase</fullName>
        <shortName evidence="15">Fapy-DNA glycosylase</shortName>
        <ecNumber evidence="15">3.2.2.23</ecNumber>
    </recommendedName>
    <alternativeName>
        <fullName evidence="15">DNA-(apurinic or apyrimidinic site) lyase MutM</fullName>
        <shortName evidence="15">AP lyase MutM</shortName>
        <ecNumber evidence="15">4.2.99.18</ecNumber>
    </alternativeName>
</protein>
<accession>A0A1G1WD93</accession>
<dbReference type="GO" id="GO:0140078">
    <property type="term" value="F:class I DNA-(apurinic or apyrimidinic site) endonuclease activity"/>
    <property type="evidence" value="ECO:0007669"/>
    <property type="project" value="UniProtKB-EC"/>
</dbReference>
<reference evidence="18 19" key="1">
    <citation type="journal article" date="2016" name="Nat. Commun.">
        <title>Thousands of microbial genomes shed light on interconnected biogeochemical processes in an aquifer system.</title>
        <authorList>
            <person name="Anantharaman K."/>
            <person name="Brown C.T."/>
            <person name="Hug L.A."/>
            <person name="Sharon I."/>
            <person name="Castelle C.J."/>
            <person name="Probst A.J."/>
            <person name="Thomas B.C."/>
            <person name="Singh A."/>
            <person name="Wilkins M.J."/>
            <person name="Karaoz U."/>
            <person name="Brodie E.L."/>
            <person name="Williams K.H."/>
            <person name="Hubbard S.S."/>
            <person name="Banfield J.F."/>
        </authorList>
    </citation>
    <scope>NUCLEOTIDE SEQUENCE [LARGE SCALE GENOMIC DNA]</scope>
</reference>
<dbReference type="InterPro" id="IPR015887">
    <property type="entry name" value="DNA_glyclase_Znf_dom_DNA_BS"/>
</dbReference>
<evidence type="ECO:0000313" key="19">
    <source>
        <dbReference type="Proteomes" id="UP000176389"/>
    </source>
</evidence>
<evidence type="ECO:0000256" key="12">
    <source>
        <dbReference type="ARBA" id="ARBA00023268"/>
    </source>
</evidence>
<proteinExistence type="inferred from homology"/>